<name>A0A9W4U2E7_9PLEO</name>
<proteinExistence type="predicted"/>
<comment type="caution">
    <text evidence="1">The sequence shown here is derived from an EMBL/GenBank/DDBJ whole genome shotgun (WGS) entry which is preliminary data.</text>
</comment>
<reference evidence="1" key="1">
    <citation type="submission" date="2023-01" db="EMBL/GenBank/DDBJ databases">
        <authorList>
            <person name="Van Ghelder C."/>
            <person name="Rancurel C."/>
        </authorList>
    </citation>
    <scope>NUCLEOTIDE SEQUENCE</scope>
    <source>
        <strain evidence="1">CNCM I-4278</strain>
    </source>
</reference>
<dbReference type="Proteomes" id="UP001152607">
    <property type="component" value="Unassembled WGS sequence"/>
</dbReference>
<organism evidence="1 2">
    <name type="scientific">Periconia digitata</name>
    <dbReference type="NCBI Taxonomy" id="1303443"/>
    <lineage>
        <taxon>Eukaryota</taxon>
        <taxon>Fungi</taxon>
        <taxon>Dikarya</taxon>
        <taxon>Ascomycota</taxon>
        <taxon>Pezizomycotina</taxon>
        <taxon>Dothideomycetes</taxon>
        <taxon>Pleosporomycetidae</taxon>
        <taxon>Pleosporales</taxon>
        <taxon>Massarineae</taxon>
        <taxon>Periconiaceae</taxon>
        <taxon>Periconia</taxon>
    </lineage>
</organism>
<accession>A0A9W4U2E7</accession>
<keyword evidence="2" id="KW-1185">Reference proteome</keyword>
<evidence type="ECO:0000313" key="1">
    <source>
        <dbReference type="EMBL" id="CAI6271036.1"/>
    </source>
</evidence>
<dbReference type="EMBL" id="CAOQHR010000001">
    <property type="protein sequence ID" value="CAI6271036.1"/>
    <property type="molecule type" value="Genomic_DNA"/>
</dbReference>
<sequence length="89" mass="10192">MRNRYTNVLCPTDAALYVAKQAFSKAPQPRLHSIFFLVQVVIVEEDSNVLVKCCRNVLREELVNLVAVFKSLCCVRIRAEAVHEDDTRQ</sequence>
<gene>
    <name evidence="1" type="ORF">PDIGIT_LOCUS1724</name>
</gene>
<protein>
    <submittedName>
        <fullName evidence="1">Uncharacterized protein</fullName>
    </submittedName>
</protein>
<dbReference type="AlphaFoldDB" id="A0A9W4U2E7"/>
<evidence type="ECO:0000313" key="2">
    <source>
        <dbReference type="Proteomes" id="UP001152607"/>
    </source>
</evidence>